<dbReference type="Proteomes" id="UP000504603">
    <property type="component" value="Unplaced"/>
</dbReference>
<proteinExistence type="predicted"/>
<name>A0A6J1DAX1_MOMCH</name>
<evidence type="ECO:0000313" key="2">
    <source>
        <dbReference type="RefSeq" id="XP_022151345.1"/>
    </source>
</evidence>
<evidence type="ECO:0000313" key="1">
    <source>
        <dbReference type="Proteomes" id="UP000504603"/>
    </source>
</evidence>
<gene>
    <name evidence="2" type="primary">LOC111019307</name>
</gene>
<keyword evidence="1" id="KW-1185">Reference proteome</keyword>
<reference evidence="2" key="1">
    <citation type="submission" date="2025-08" db="UniProtKB">
        <authorList>
            <consortium name="RefSeq"/>
        </authorList>
    </citation>
    <scope>IDENTIFICATION</scope>
    <source>
        <strain evidence="2">OHB3-1</strain>
    </source>
</reference>
<organism evidence="1 2">
    <name type="scientific">Momordica charantia</name>
    <name type="common">Bitter gourd</name>
    <name type="synonym">Balsam pear</name>
    <dbReference type="NCBI Taxonomy" id="3673"/>
    <lineage>
        <taxon>Eukaryota</taxon>
        <taxon>Viridiplantae</taxon>
        <taxon>Streptophyta</taxon>
        <taxon>Embryophyta</taxon>
        <taxon>Tracheophyta</taxon>
        <taxon>Spermatophyta</taxon>
        <taxon>Magnoliopsida</taxon>
        <taxon>eudicotyledons</taxon>
        <taxon>Gunneridae</taxon>
        <taxon>Pentapetalae</taxon>
        <taxon>rosids</taxon>
        <taxon>fabids</taxon>
        <taxon>Cucurbitales</taxon>
        <taxon>Cucurbitaceae</taxon>
        <taxon>Momordiceae</taxon>
        <taxon>Momordica</taxon>
    </lineage>
</organism>
<dbReference type="OrthoDB" id="1750920at2759"/>
<protein>
    <submittedName>
        <fullName evidence="2">Uncharacterized protein LOC111019307</fullName>
    </submittedName>
</protein>
<dbReference type="GeneID" id="111019307"/>
<dbReference type="KEGG" id="mcha:111019307"/>
<sequence length="115" mass="13049">MGGVSFSLWPSFFGYELEIVKRPSCWDVDQLLACFEAKRIAKKPGRFYMCARKGACGIVKGPTSIKGWVRKWFYASGEWLAKDESGRSFIDVPTRFGNLVSIRPVPELRKPPSTR</sequence>
<dbReference type="RefSeq" id="XP_022151345.1">
    <property type="nucleotide sequence ID" value="XM_022295653.1"/>
</dbReference>
<dbReference type="AlphaFoldDB" id="A0A6J1DAX1"/>
<accession>A0A6J1DAX1</accession>